<feature type="transmembrane region" description="Helical" evidence="5">
    <location>
        <begin position="271"/>
        <end position="293"/>
    </location>
</feature>
<sequence length="298" mass="34379">MFISKNAKKYLISFKDYNIKPKKYINQKLKKQNLLQEIKALTKRLYIQVYRKPAILIVGIIQPLLWLILFSALFQNAPINLITNNIKYGEFVSPGIIIFTAFTGSMNAGLPIIFDREFGFLNRLLISPLKNRNSLLFSSLISVWTITIFQIIIIIICNIFLLKNLSILLNIYSTISLTTLIIINIASISLCLSFILPGHIEFLGFILITNLPILFSSTALAPLSFMPYWLQILTCFNPLTYAIEILRFLYTHTYINYNNKIIETIWITMNLSESILVLLIINIINLTLVKHILTYKYE</sequence>
<dbReference type="GO" id="GO:0043190">
    <property type="term" value="C:ATP-binding cassette (ABC) transporter complex"/>
    <property type="evidence" value="ECO:0007669"/>
    <property type="project" value="InterPro"/>
</dbReference>
<reference evidence="7" key="1">
    <citation type="journal article" date="2019" name="Mol. Phylogenet. Evol.">
        <title>Morphological evolution and classification of the red algal order Ceramiales inferred using plastid phylogenomics.</title>
        <authorList>
            <person name="Diaz-Tapia P."/>
            <person name="Pasella M.M."/>
            <person name="Verbruggen H."/>
            <person name="Maggs C.A."/>
        </authorList>
    </citation>
    <scope>NUCLEOTIDE SEQUENCE</scope>
    <source>
        <strain evidence="7">PD2939_11</strain>
    </source>
</reference>
<evidence type="ECO:0000259" key="6">
    <source>
        <dbReference type="PROSITE" id="PS51012"/>
    </source>
</evidence>
<evidence type="ECO:0000256" key="2">
    <source>
        <dbReference type="ARBA" id="ARBA00022692"/>
    </source>
</evidence>
<dbReference type="InterPro" id="IPR047817">
    <property type="entry name" value="ABC2_TM_bact-type"/>
</dbReference>
<keyword evidence="7" id="KW-0934">Plastid</keyword>
<gene>
    <name evidence="7" type="primary">ycf38</name>
</gene>
<reference evidence="7" key="2">
    <citation type="submission" date="2019-04" db="EMBL/GenBank/DDBJ databases">
        <authorList>
            <person name="Pasella M."/>
        </authorList>
    </citation>
    <scope>NUCLEOTIDE SEQUENCE</scope>
    <source>
        <strain evidence="7">PD2939_11</strain>
    </source>
</reference>
<dbReference type="InterPro" id="IPR051328">
    <property type="entry name" value="T7SS_ABC-Transporter"/>
</dbReference>
<evidence type="ECO:0000256" key="4">
    <source>
        <dbReference type="ARBA" id="ARBA00023136"/>
    </source>
</evidence>
<feature type="domain" description="ABC transmembrane type-2" evidence="6">
    <location>
        <begin position="54"/>
        <end position="296"/>
    </location>
</feature>
<evidence type="ECO:0000256" key="3">
    <source>
        <dbReference type="ARBA" id="ARBA00022989"/>
    </source>
</evidence>
<comment type="subcellular location">
    <subcellularLocation>
        <location evidence="1">Membrane</location>
        <topology evidence="1">Multi-pass membrane protein</topology>
    </subcellularLocation>
</comment>
<feature type="transmembrane region" description="Helical" evidence="5">
    <location>
        <begin position="228"/>
        <end position="250"/>
    </location>
</feature>
<feature type="transmembrane region" description="Helical" evidence="5">
    <location>
        <begin position="54"/>
        <end position="74"/>
    </location>
</feature>
<evidence type="ECO:0000256" key="1">
    <source>
        <dbReference type="ARBA" id="ARBA00004141"/>
    </source>
</evidence>
<keyword evidence="2 5" id="KW-0812">Transmembrane</keyword>
<dbReference type="PIRSF" id="PIRSF006648">
    <property type="entry name" value="DrrB"/>
    <property type="match status" value="1"/>
</dbReference>
<dbReference type="EMBL" id="MK814630">
    <property type="protein sequence ID" value="QCI05342.1"/>
    <property type="molecule type" value="Genomic_DNA"/>
</dbReference>
<dbReference type="PANTHER" id="PTHR43077:SF10">
    <property type="entry name" value="TRANSPORT PERMEASE PROTEIN"/>
    <property type="match status" value="1"/>
</dbReference>
<keyword evidence="3 5" id="KW-1133">Transmembrane helix</keyword>
<evidence type="ECO:0000256" key="5">
    <source>
        <dbReference type="SAM" id="Phobius"/>
    </source>
</evidence>
<organism evidence="7">
    <name type="scientific">Compsothamnion thuioides</name>
    <dbReference type="NCBI Taxonomy" id="3097386"/>
    <lineage>
        <taxon>Eukaryota</taxon>
        <taxon>Rhodophyta</taxon>
        <taxon>Florideophyceae</taxon>
        <taxon>Rhodymeniophycidae</taxon>
        <taxon>Ceramiales</taxon>
        <taxon>Ceramiaceae</taxon>
        <taxon>Compsothamnion</taxon>
    </lineage>
</organism>
<feature type="transmembrane region" description="Helical" evidence="5">
    <location>
        <begin position="167"/>
        <end position="195"/>
    </location>
</feature>
<dbReference type="Pfam" id="PF01061">
    <property type="entry name" value="ABC2_membrane"/>
    <property type="match status" value="1"/>
</dbReference>
<keyword evidence="4 5" id="KW-0472">Membrane</keyword>
<dbReference type="PANTHER" id="PTHR43077">
    <property type="entry name" value="TRANSPORT PERMEASE YVFS-RELATED"/>
    <property type="match status" value="1"/>
</dbReference>
<evidence type="ECO:0000313" key="7">
    <source>
        <dbReference type="EMBL" id="QCI05342.1"/>
    </source>
</evidence>
<dbReference type="InterPro" id="IPR000412">
    <property type="entry name" value="ABC_2_transport"/>
</dbReference>
<feature type="transmembrane region" description="Helical" evidence="5">
    <location>
        <begin position="94"/>
        <end position="114"/>
    </location>
</feature>
<accession>A0A4D6WQ97</accession>
<feature type="transmembrane region" description="Helical" evidence="5">
    <location>
        <begin position="135"/>
        <end position="161"/>
    </location>
</feature>
<protein>
    <recommendedName>
        <fullName evidence="6">ABC transmembrane type-2 domain-containing protein</fullName>
    </recommendedName>
</protein>
<dbReference type="GO" id="GO:0140359">
    <property type="term" value="F:ABC-type transporter activity"/>
    <property type="evidence" value="ECO:0007669"/>
    <property type="project" value="InterPro"/>
</dbReference>
<dbReference type="AlphaFoldDB" id="A0A4D6WQ97"/>
<proteinExistence type="predicted"/>
<name>A0A4D6WQ97_9FLOR</name>
<geneLocation type="plastid" evidence="7"/>
<dbReference type="PROSITE" id="PS51012">
    <property type="entry name" value="ABC_TM2"/>
    <property type="match status" value="1"/>
</dbReference>
<feature type="transmembrane region" description="Helical" evidence="5">
    <location>
        <begin position="202"/>
        <end position="222"/>
    </location>
</feature>
<dbReference type="InterPro" id="IPR013525">
    <property type="entry name" value="ABC2_TM"/>
</dbReference>